<comment type="caution">
    <text evidence="9">The sequence shown here is derived from an EMBL/GenBank/DDBJ whole genome shotgun (WGS) entry which is preliminary data.</text>
</comment>
<dbReference type="PANTHER" id="PTHR46481">
    <property type="entry name" value="ZINC FINGER BED DOMAIN-CONTAINING PROTEIN 4"/>
    <property type="match status" value="1"/>
</dbReference>
<dbReference type="InterPro" id="IPR008906">
    <property type="entry name" value="HATC_C_dom"/>
</dbReference>
<organism evidence="9 10">
    <name type="scientific">Gigaspora margarita</name>
    <dbReference type="NCBI Taxonomy" id="4874"/>
    <lineage>
        <taxon>Eukaryota</taxon>
        <taxon>Fungi</taxon>
        <taxon>Fungi incertae sedis</taxon>
        <taxon>Mucoromycota</taxon>
        <taxon>Glomeromycotina</taxon>
        <taxon>Glomeromycetes</taxon>
        <taxon>Diversisporales</taxon>
        <taxon>Gigasporaceae</taxon>
        <taxon>Gigaspora</taxon>
    </lineage>
</organism>
<evidence type="ECO:0000256" key="1">
    <source>
        <dbReference type="ARBA" id="ARBA00004123"/>
    </source>
</evidence>
<keyword evidence="4" id="KW-0862">Zinc</keyword>
<evidence type="ECO:0000259" key="8">
    <source>
        <dbReference type="Pfam" id="PF05699"/>
    </source>
</evidence>
<dbReference type="InterPro" id="IPR052035">
    <property type="entry name" value="ZnF_BED_domain_contain"/>
</dbReference>
<evidence type="ECO:0000256" key="4">
    <source>
        <dbReference type="ARBA" id="ARBA00022833"/>
    </source>
</evidence>
<keyword evidence="6" id="KW-0175">Coiled coil</keyword>
<feature type="domain" description="DUF659" evidence="7">
    <location>
        <begin position="259"/>
        <end position="400"/>
    </location>
</feature>
<reference evidence="9 10" key="1">
    <citation type="submission" date="2021-06" db="EMBL/GenBank/DDBJ databases">
        <authorList>
            <person name="Kallberg Y."/>
            <person name="Tangrot J."/>
            <person name="Rosling A."/>
        </authorList>
    </citation>
    <scope>NUCLEOTIDE SEQUENCE [LARGE SCALE GENOMIC DNA]</scope>
    <source>
        <strain evidence="9 10">120-4 pot B 10/14</strain>
    </source>
</reference>
<keyword evidence="3" id="KW-0863">Zinc-finger</keyword>
<evidence type="ECO:0000256" key="5">
    <source>
        <dbReference type="ARBA" id="ARBA00023242"/>
    </source>
</evidence>
<dbReference type="InterPro" id="IPR007021">
    <property type="entry name" value="DUF659"/>
</dbReference>
<dbReference type="Proteomes" id="UP000789901">
    <property type="component" value="Unassembled WGS sequence"/>
</dbReference>
<evidence type="ECO:0000259" key="7">
    <source>
        <dbReference type="Pfam" id="PF04937"/>
    </source>
</evidence>
<gene>
    <name evidence="9" type="ORF">GMARGA_LOCUS24535</name>
</gene>
<dbReference type="SUPFAM" id="SSF53098">
    <property type="entry name" value="Ribonuclease H-like"/>
    <property type="match status" value="1"/>
</dbReference>
<dbReference type="Pfam" id="PF05699">
    <property type="entry name" value="Dimer_Tnp_hAT"/>
    <property type="match status" value="1"/>
</dbReference>
<protein>
    <submittedName>
        <fullName evidence="9">26293_t:CDS:1</fullName>
    </submittedName>
</protein>
<evidence type="ECO:0000313" key="10">
    <source>
        <dbReference type="Proteomes" id="UP000789901"/>
    </source>
</evidence>
<dbReference type="EMBL" id="CAJVQB010025984">
    <property type="protein sequence ID" value="CAG8807640.1"/>
    <property type="molecule type" value="Genomic_DNA"/>
</dbReference>
<keyword evidence="2" id="KW-0479">Metal-binding</keyword>
<feature type="domain" description="HAT C-terminal dimerisation" evidence="8">
    <location>
        <begin position="533"/>
        <end position="582"/>
    </location>
</feature>
<evidence type="ECO:0000256" key="3">
    <source>
        <dbReference type="ARBA" id="ARBA00022771"/>
    </source>
</evidence>
<name>A0ABN7VZJ3_GIGMA</name>
<sequence>HIRELEIKNAKISNLRKKILEVDAKRAEFKAKYAKLQRQFVKENKRHDTKNTKLKFKVVELEARLVIVEQGFLVSLQNNKEKIAKILSEVVVSDVDLSNVIHKTATKDSSSVILDLTHYKKDLFMTSIKSVFFLDTTSKNIYSEQTDCSRLLAHMRTWSQRTFWDGFEKIVNTKGQERIKCKTCNKSWAKNETRMQEHYNYCKLKNFDNSNTSSSTSNQKELESLLARGFYSAGISFNILENDDIKAFFSRALPYFKLPTRYSLLNSFLTKEYSDLNTIINYLFNETQFLCLVTDGWSNICKDSIINFMITTPKPLFYKSVHTKEDQHTVQNIAKGIDKVMQELGVDKFVAVITNNAPNIKATWHILKNQYPTKVFLRCWAHGINLWIKDILKLDWPKNTYNFFSTNKESIGISSNIKIHLMNNLFWQNLKHLRNFLEPFVKFFHELEEDVPLLSAAIRLVEQCWNDFLYNPATMAAYKLDSQYCGEILDPNKWDVLIERELIHLARPENEDQDLEELSEYVGKTSEFLANYLWWNLVKARYPVLSDIALKLFSIPATLASSEHNWSSFNFVHSKLLKELRNRSYLIEDNVVNLELNETNSVEENNIDDSLSDSPLYID</sequence>
<evidence type="ECO:0000256" key="2">
    <source>
        <dbReference type="ARBA" id="ARBA00022723"/>
    </source>
</evidence>
<dbReference type="PANTHER" id="PTHR46481:SF10">
    <property type="entry name" value="ZINC FINGER BED DOMAIN-CONTAINING PROTEIN 39"/>
    <property type="match status" value="1"/>
</dbReference>
<dbReference type="InterPro" id="IPR012337">
    <property type="entry name" value="RNaseH-like_sf"/>
</dbReference>
<feature type="non-terminal residue" evidence="9">
    <location>
        <position position="619"/>
    </location>
</feature>
<accession>A0ABN7VZJ3</accession>
<evidence type="ECO:0000313" key="9">
    <source>
        <dbReference type="EMBL" id="CAG8807640.1"/>
    </source>
</evidence>
<keyword evidence="5" id="KW-0539">Nucleus</keyword>
<dbReference type="Pfam" id="PF04937">
    <property type="entry name" value="DUF659"/>
    <property type="match status" value="1"/>
</dbReference>
<proteinExistence type="predicted"/>
<comment type="subcellular location">
    <subcellularLocation>
        <location evidence="1">Nucleus</location>
    </subcellularLocation>
</comment>
<keyword evidence="10" id="KW-1185">Reference proteome</keyword>
<evidence type="ECO:0000256" key="6">
    <source>
        <dbReference type="SAM" id="Coils"/>
    </source>
</evidence>
<feature type="non-terminal residue" evidence="9">
    <location>
        <position position="1"/>
    </location>
</feature>
<feature type="coiled-coil region" evidence="6">
    <location>
        <begin position="12"/>
        <end position="46"/>
    </location>
</feature>